<protein>
    <recommendedName>
        <fullName evidence="3">Lipoprotein</fullName>
    </recommendedName>
</protein>
<comment type="caution">
    <text evidence="1">The sequence shown here is derived from an EMBL/GenBank/DDBJ whole genome shotgun (WGS) entry which is preliminary data.</text>
</comment>
<evidence type="ECO:0000313" key="1">
    <source>
        <dbReference type="EMBL" id="SIS73901.1"/>
    </source>
</evidence>
<dbReference type="Proteomes" id="UP000185728">
    <property type="component" value="Unassembled WGS sequence"/>
</dbReference>
<organism evidence="1 2">
    <name type="scientific">Zobellia uliginosa</name>
    <dbReference type="NCBI Taxonomy" id="143224"/>
    <lineage>
        <taxon>Bacteria</taxon>
        <taxon>Pseudomonadati</taxon>
        <taxon>Bacteroidota</taxon>
        <taxon>Flavobacteriia</taxon>
        <taxon>Flavobacteriales</taxon>
        <taxon>Flavobacteriaceae</taxon>
        <taxon>Zobellia</taxon>
    </lineage>
</organism>
<name>A0ABY1KT54_9FLAO</name>
<reference evidence="1 2" key="1">
    <citation type="submission" date="2017-01" db="EMBL/GenBank/DDBJ databases">
        <authorList>
            <person name="Varghese N."/>
            <person name="Submissions S."/>
        </authorList>
    </citation>
    <scope>NUCLEOTIDE SEQUENCE [LARGE SCALE GENOMIC DNA]</scope>
    <source>
        <strain evidence="1 2">DSM 2061</strain>
    </source>
</reference>
<evidence type="ECO:0008006" key="3">
    <source>
        <dbReference type="Google" id="ProtNLM"/>
    </source>
</evidence>
<evidence type="ECO:0000313" key="2">
    <source>
        <dbReference type="Proteomes" id="UP000185728"/>
    </source>
</evidence>
<proteinExistence type="predicted"/>
<dbReference type="EMBL" id="FTOB01000003">
    <property type="protein sequence ID" value="SIS73901.1"/>
    <property type="molecule type" value="Genomic_DNA"/>
</dbReference>
<accession>A0ABY1KT54</accession>
<keyword evidence="2" id="KW-1185">Reference proteome</keyword>
<sequence length="304" mass="33383">MKDTVDTIFLAFHLKNGRNHTKTQKIAFLVRNPKIMNMSYLFNKMKPFALYGAVAFLAFSCSNDDEGTLNDEQDQKVDQTEIKTVLETDQMTSAADTVIQDLFTNRQSGKSAKDNSCYEAEYTNTGFTVSFDQCKVEDDGEVLSGSLTVTYGGQDDSYTYSVSYDNLIVGDIELDGTRSISLDAEEENTIVFNVVSDMSLTLADDSVISEKGNKISTIILGEEFGTGKLTIDGEWVVKADGNTYSVNITSDLEAEFGCDYIGKGLMELTKNGLTVDVDFGNGECDDVGELIYPDGTKETISLKD</sequence>
<gene>
    <name evidence="1" type="ORF">SAMN05421766_103726</name>
</gene>